<protein>
    <submittedName>
        <fullName evidence="1">Uncharacterized protein</fullName>
    </submittedName>
</protein>
<keyword evidence="2" id="KW-1185">Reference proteome</keyword>
<gene>
    <name evidence="1" type="ORF">EVG20_g9832</name>
</gene>
<dbReference type="Proteomes" id="UP000298327">
    <property type="component" value="Unassembled WGS sequence"/>
</dbReference>
<organism evidence="1 2">
    <name type="scientific">Dentipellis fragilis</name>
    <dbReference type="NCBI Taxonomy" id="205917"/>
    <lineage>
        <taxon>Eukaryota</taxon>
        <taxon>Fungi</taxon>
        <taxon>Dikarya</taxon>
        <taxon>Basidiomycota</taxon>
        <taxon>Agaricomycotina</taxon>
        <taxon>Agaricomycetes</taxon>
        <taxon>Russulales</taxon>
        <taxon>Hericiaceae</taxon>
        <taxon>Dentipellis</taxon>
    </lineage>
</organism>
<evidence type="ECO:0000313" key="2">
    <source>
        <dbReference type="Proteomes" id="UP000298327"/>
    </source>
</evidence>
<dbReference type="AlphaFoldDB" id="A0A4Y9XWH2"/>
<name>A0A4Y9XWH2_9AGAM</name>
<evidence type="ECO:0000313" key="1">
    <source>
        <dbReference type="EMBL" id="TFY54142.1"/>
    </source>
</evidence>
<reference evidence="1 2" key="1">
    <citation type="submission" date="2019-02" db="EMBL/GenBank/DDBJ databases">
        <title>Genome sequencing of the rare red list fungi Dentipellis fragilis.</title>
        <authorList>
            <person name="Buettner E."/>
            <person name="Kellner H."/>
        </authorList>
    </citation>
    <scope>NUCLEOTIDE SEQUENCE [LARGE SCALE GENOMIC DNA]</scope>
    <source>
        <strain evidence="1 2">DSM 105465</strain>
    </source>
</reference>
<proteinExistence type="predicted"/>
<dbReference type="EMBL" id="SEOQ01001062">
    <property type="protein sequence ID" value="TFY54142.1"/>
    <property type="molecule type" value="Genomic_DNA"/>
</dbReference>
<sequence>MVQNLQFPMHGAPSEETTLVTLRLSPHRNWTSTLGRRVSDSAAKNATAHGVETGCIERGFRAPAHVPQRHALPEAQHEREHAYTAVAVPGGVGVPRDGLHSRVNDEYEPGQRRCHAARRRAEARRGTAMMERTGSSRFGVAGERKAVNVEAWGVRGNDEDNGAHLCARGAEVGGDGLG</sequence>
<accession>A0A4Y9XWH2</accession>
<comment type="caution">
    <text evidence="1">The sequence shown here is derived from an EMBL/GenBank/DDBJ whole genome shotgun (WGS) entry which is preliminary data.</text>
</comment>